<accession>A0ABQ1QZR5</accession>
<sequence length="78" mass="8165">MRAVSVERARAASGFRCESDIGAGLWMTRFIEDGAEVAQTAIVRGAAGILETLAGAAVCVMRDACNMQLPLLDVVPGQ</sequence>
<protein>
    <submittedName>
        <fullName evidence="1">Uncharacterized protein</fullName>
    </submittedName>
</protein>
<evidence type="ECO:0000313" key="2">
    <source>
        <dbReference type="Proteomes" id="UP000597138"/>
    </source>
</evidence>
<organism evidence="1 2">
    <name type="scientific">Caballeronia grimmiae</name>
    <dbReference type="NCBI Taxonomy" id="1071679"/>
    <lineage>
        <taxon>Bacteria</taxon>
        <taxon>Pseudomonadati</taxon>
        <taxon>Pseudomonadota</taxon>
        <taxon>Betaproteobacteria</taxon>
        <taxon>Burkholderiales</taxon>
        <taxon>Burkholderiaceae</taxon>
        <taxon>Caballeronia</taxon>
    </lineage>
</organism>
<evidence type="ECO:0000313" key="1">
    <source>
        <dbReference type="EMBL" id="GGD50375.1"/>
    </source>
</evidence>
<name>A0ABQ1QZR5_9BURK</name>
<reference evidence="2" key="1">
    <citation type="journal article" date="2019" name="Int. J. Syst. Evol. Microbiol.">
        <title>The Global Catalogue of Microorganisms (GCM) 10K type strain sequencing project: providing services to taxonomists for standard genome sequencing and annotation.</title>
        <authorList>
            <consortium name="The Broad Institute Genomics Platform"/>
            <consortium name="The Broad Institute Genome Sequencing Center for Infectious Disease"/>
            <person name="Wu L."/>
            <person name="Ma J."/>
        </authorList>
    </citation>
    <scope>NUCLEOTIDE SEQUENCE [LARGE SCALE GENOMIC DNA]</scope>
    <source>
        <strain evidence="2">CGMCC 1.11013</strain>
    </source>
</reference>
<proteinExistence type="predicted"/>
<comment type="caution">
    <text evidence="1">The sequence shown here is derived from an EMBL/GenBank/DDBJ whole genome shotgun (WGS) entry which is preliminary data.</text>
</comment>
<keyword evidence="2" id="KW-1185">Reference proteome</keyword>
<dbReference type="Proteomes" id="UP000597138">
    <property type="component" value="Unassembled WGS sequence"/>
</dbReference>
<dbReference type="EMBL" id="BMEG01000001">
    <property type="protein sequence ID" value="GGD50375.1"/>
    <property type="molecule type" value="Genomic_DNA"/>
</dbReference>
<gene>
    <name evidence="1" type="ORF">GCM10010985_00100</name>
</gene>